<name>A0A258CQH4_CAUVI</name>
<dbReference type="Proteomes" id="UP000215616">
    <property type="component" value="Unassembled WGS sequence"/>
</dbReference>
<reference evidence="1 2" key="1">
    <citation type="submission" date="2017-03" db="EMBL/GenBank/DDBJ databases">
        <title>Lifting the veil on microbial sulfur biogeochemistry in mining wastewaters.</title>
        <authorList>
            <person name="Kantor R.S."/>
            <person name="Colenbrander Nelson T."/>
            <person name="Marshall S."/>
            <person name="Bennett D."/>
            <person name="Apte S."/>
            <person name="Camacho D."/>
            <person name="Thomas B.C."/>
            <person name="Warren L.A."/>
            <person name="Banfield J.F."/>
        </authorList>
    </citation>
    <scope>NUCLEOTIDE SEQUENCE [LARGE SCALE GENOMIC DNA]</scope>
    <source>
        <strain evidence="1">32-67-7</strain>
    </source>
</reference>
<gene>
    <name evidence="1" type="ORF">B7Z12_20995</name>
</gene>
<proteinExistence type="predicted"/>
<organism evidence="1 2">
    <name type="scientific">Caulobacter vibrioides</name>
    <name type="common">Caulobacter crescentus</name>
    <dbReference type="NCBI Taxonomy" id="155892"/>
    <lineage>
        <taxon>Bacteria</taxon>
        <taxon>Pseudomonadati</taxon>
        <taxon>Pseudomonadota</taxon>
        <taxon>Alphaproteobacteria</taxon>
        <taxon>Caulobacterales</taxon>
        <taxon>Caulobacteraceae</taxon>
        <taxon>Caulobacter</taxon>
    </lineage>
</organism>
<feature type="non-terminal residue" evidence="1">
    <location>
        <position position="100"/>
    </location>
</feature>
<evidence type="ECO:0000313" key="2">
    <source>
        <dbReference type="Proteomes" id="UP000215616"/>
    </source>
</evidence>
<comment type="caution">
    <text evidence="1">The sequence shown here is derived from an EMBL/GenBank/DDBJ whole genome shotgun (WGS) entry which is preliminary data.</text>
</comment>
<dbReference type="EMBL" id="NCDQ01000594">
    <property type="protein sequence ID" value="OYW97800.1"/>
    <property type="molecule type" value="Genomic_DNA"/>
</dbReference>
<protein>
    <submittedName>
        <fullName evidence="1">Chemotaxis protein</fullName>
    </submittedName>
</protein>
<dbReference type="AlphaFoldDB" id="A0A258CQH4"/>
<evidence type="ECO:0000313" key="1">
    <source>
        <dbReference type="EMBL" id="OYW97800.1"/>
    </source>
</evidence>
<accession>A0A258CQH4</accession>
<sequence length="100" mass="10031">MPWRRYPRAAQVLAPLLARVAARPPAAVALQCIEQQSLVLGAVQRLAGEQGALDKAATESRASVDHLTAGSAGISTALAEVDAQLAAASTAGEAGTASVA</sequence>